<proteinExistence type="predicted"/>
<sequence length="145" mass="16198">MMNVLASVAVPSLQGWAAGLSGSLLGHHHPPALSIPSSFSFDCTPRHTASSYSSHQLVCIPPAVRSLLSSSDGYLLPFHIKVCQYYYVQSNMHESASRDVQNSLVEKPYMISPQKLGERLRKTENQDTLHLTRLRVYTSPHNRHE</sequence>
<reference evidence="1" key="1">
    <citation type="submission" date="2020-07" db="EMBL/GenBank/DDBJ databases">
        <title>The High-quality genome of the commercially important snow crab, Chionoecetes opilio.</title>
        <authorList>
            <person name="Jeong J.-H."/>
            <person name="Ryu S."/>
        </authorList>
    </citation>
    <scope>NUCLEOTIDE SEQUENCE</scope>
    <source>
        <strain evidence="1">MADBK_172401_WGS</strain>
        <tissue evidence="1">Digestive gland</tissue>
    </source>
</reference>
<keyword evidence="2" id="KW-1185">Reference proteome</keyword>
<organism evidence="1 2">
    <name type="scientific">Chionoecetes opilio</name>
    <name type="common">Atlantic snow crab</name>
    <name type="synonym">Cancer opilio</name>
    <dbReference type="NCBI Taxonomy" id="41210"/>
    <lineage>
        <taxon>Eukaryota</taxon>
        <taxon>Metazoa</taxon>
        <taxon>Ecdysozoa</taxon>
        <taxon>Arthropoda</taxon>
        <taxon>Crustacea</taxon>
        <taxon>Multicrustacea</taxon>
        <taxon>Malacostraca</taxon>
        <taxon>Eumalacostraca</taxon>
        <taxon>Eucarida</taxon>
        <taxon>Decapoda</taxon>
        <taxon>Pleocyemata</taxon>
        <taxon>Brachyura</taxon>
        <taxon>Eubrachyura</taxon>
        <taxon>Majoidea</taxon>
        <taxon>Majidae</taxon>
        <taxon>Chionoecetes</taxon>
    </lineage>
</organism>
<dbReference type="Proteomes" id="UP000770661">
    <property type="component" value="Unassembled WGS sequence"/>
</dbReference>
<evidence type="ECO:0000313" key="1">
    <source>
        <dbReference type="EMBL" id="KAG0696856.1"/>
    </source>
</evidence>
<dbReference type="AlphaFoldDB" id="A0A8J8WEL6"/>
<name>A0A8J8WEL6_CHIOP</name>
<comment type="caution">
    <text evidence="1">The sequence shown here is derived from an EMBL/GenBank/DDBJ whole genome shotgun (WGS) entry which is preliminary data.</text>
</comment>
<accession>A0A8J8WEL6</accession>
<dbReference type="EMBL" id="JACEEZ010025850">
    <property type="protein sequence ID" value="KAG0696856.1"/>
    <property type="molecule type" value="Genomic_DNA"/>
</dbReference>
<evidence type="ECO:0000313" key="2">
    <source>
        <dbReference type="Proteomes" id="UP000770661"/>
    </source>
</evidence>
<protein>
    <submittedName>
        <fullName evidence="1">Uncharacterized protein</fullName>
    </submittedName>
</protein>
<gene>
    <name evidence="1" type="ORF">GWK47_003076</name>
</gene>